<feature type="compositionally biased region" description="Acidic residues" evidence="7">
    <location>
        <begin position="297"/>
        <end position="308"/>
    </location>
</feature>
<accession>A0A2H9ZV47</accession>
<evidence type="ECO:0000256" key="4">
    <source>
        <dbReference type="ARBA" id="ARBA00022475"/>
    </source>
</evidence>
<evidence type="ECO:0000313" key="8">
    <source>
        <dbReference type="EMBL" id="PKA47160.1"/>
    </source>
</evidence>
<dbReference type="Proteomes" id="UP000236161">
    <property type="component" value="Unassembled WGS sequence"/>
</dbReference>
<keyword evidence="5" id="KW-0472">Membrane</keyword>
<dbReference type="OrthoDB" id="680041at2759"/>
<dbReference type="PANTHER" id="PTHR33541">
    <property type="entry name" value="PROTEIN BIG GRAIN 1-LIKE A-RELATED"/>
    <property type="match status" value="1"/>
</dbReference>
<organism evidence="8 9">
    <name type="scientific">Apostasia shenzhenica</name>
    <dbReference type="NCBI Taxonomy" id="1088818"/>
    <lineage>
        <taxon>Eukaryota</taxon>
        <taxon>Viridiplantae</taxon>
        <taxon>Streptophyta</taxon>
        <taxon>Embryophyta</taxon>
        <taxon>Tracheophyta</taxon>
        <taxon>Spermatophyta</taxon>
        <taxon>Magnoliopsida</taxon>
        <taxon>Liliopsida</taxon>
        <taxon>Asparagales</taxon>
        <taxon>Orchidaceae</taxon>
        <taxon>Apostasioideae</taxon>
        <taxon>Apostasia</taxon>
    </lineage>
</organism>
<proteinExistence type="inferred from homology"/>
<evidence type="ECO:0000256" key="2">
    <source>
        <dbReference type="ARBA" id="ARBA00010067"/>
    </source>
</evidence>
<dbReference type="EMBL" id="KZ453539">
    <property type="protein sequence ID" value="PKA47160.1"/>
    <property type="molecule type" value="Genomic_DNA"/>
</dbReference>
<reference evidence="8 9" key="1">
    <citation type="journal article" date="2017" name="Nature">
        <title>The Apostasia genome and the evolution of orchids.</title>
        <authorList>
            <person name="Zhang G.Q."/>
            <person name="Liu K.W."/>
            <person name="Li Z."/>
            <person name="Lohaus R."/>
            <person name="Hsiao Y.Y."/>
            <person name="Niu S.C."/>
            <person name="Wang J.Y."/>
            <person name="Lin Y.C."/>
            <person name="Xu Q."/>
            <person name="Chen L.J."/>
            <person name="Yoshida K."/>
            <person name="Fujiwara S."/>
            <person name="Wang Z.W."/>
            <person name="Zhang Y.Q."/>
            <person name="Mitsuda N."/>
            <person name="Wang M."/>
            <person name="Liu G.H."/>
            <person name="Pecoraro L."/>
            <person name="Huang H.X."/>
            <person name="Xiao X.J."/>
            <person name="Lin M."/>
            <person name="Wu X.Y."/>
            <person name="Wu W.L."/>
            <person name="Chen Y.Y."/>
            <person name="Chang S.B."/>
            <person name="Sakamoto S."/>
            <person name="Ohme-Takagi M."/>
            <person name="Yagi M."/>
            <person name="Zeng S.J."/>
            <person name="Shen C.Y."/>
            <person name="Yeh C.M."/>
            <person name="Luo Y.B."/>
            <person name="Tsai W.C."/>
            <person name="Van de Peer Y."/>
            <person name="Liu Z.J."/>
        </authorList>
    </citation>
    <scope>NUCLEOTIDE SEQUENCE [LARGE SCALE GENOMIC DNA]</scope>
    <source>
        <strain evidence="9">cv. Shenzhen</strain>
        <tissue evidence="8">Stem</tissue>
    </source>
</reference>
<evidence type="ECO:0000313" key="9">
    <source>
        <dbReference type="Proteomes" id="UP000236161"/>
    </source>
</evidence>
<dbReference type="GO" id="GO:0005886">
    <property type="term" value="C:plasma membrane"/>
    <property type="evidence" value="ECO:0007669"/>
    <property type="project" value="UniProtKB-SubCell"/>
</dbReference>
<dbReference type="AlphaFoldDB" id="A0A2H9ZV47"/>
<evidence type="ECO:0000256" key="6">
    <source>
        <dbReference type="ARBA" id="ARBA00023294"/>
    </source>
</evidence>
<feature type="region of interest" description="Disordered" evidence="7">
    <location>
        <begin position="37"/>
        <end position="114"/>
    </location>
</feature>
<dbReference type="PANTHER" id="PTHR33541:SF28">
    <property type="entry name" value="PROTEIN BIG GRAIN 1-LIKE A"/>
    <property type="match status" value="1"/>
</dbReference>
<dbReference type="STRING" id="1088818.A0A2H9ZV47"/>
<gene>
    <name evidence="8" type="ORF">AXF42_Ash017105</name>
</gene>
<evidence type="ECO:0000256" key="1">
    <source>
        <dbReference type="ARBA" id="ARBA00004236"/>
    </source>
</evidence>
<evidence type="ECO:0000256" key="5">
    <source>
        <dbReference type="ARBA" id="ARBA00023136"/>
    </source>
</evidence>
<feature type="region of interest" description="Disordered" evidence="7">
    <location>
        <begin position="1"/>
        <end position="22"/>
    </location>
</feature>
<evidence type="ECO:0008006" key="10">
    <source>
        <dbReference type="Google" id="ProtNLM"/>
    </source>
</evidence>
<keyword evidence="4" id="KW-1003">Cell membrane</keyword>
<name>A0A2H9ZV47_9ASPA</name>
<evidence type="ECO:0000256" key="7">
    <source>
        <dbReference type="SAM" id="MobiDB-lite"/>
    </source>
</evidence>
<comment type="subcellular location">
    <subcellularLocation>
        <location evidence="1">Cell membrane</location>
    </subcellularLocation>
</comment>
<feature type="compositionally biased region" description="Low complexity" evidence="7">
    <location>
        <begin position="98"/>
        <end position="114"/>
    </location>
</feature>
<protein>
    <recommendedName>
        <fullName evidence="10">Protein BIG GRAIN 1-like A</fullName>
    </recommendedName>
</protein>
<keyword evidence="6" id="KW-0927">Auxin signaling pathway</keyword>
<feature type="compositionally biased region" description="Basic and acidic residues" evidence="7">
    <location>
        <begin position="1"/>
        <end position="12"/>
    </location>
</feature>
<dbReference type="GO" id="GO:0009734">
    <property type="term" value="P:auxin-activated signaling pathway"/>
    <property type="evidence" value="ECO:0007669"/>
    <property type="project" value="UniProtKB-KW"/>
</dbReference>
<dbReference type="InterPro" id="IPR039621">
    <property type="entry name" value="BG1-like"/>
</dbReference>
<comment type="similarity">
    <text evidence="2">Belongs to the BIG GRAIN 1 (BG1) plant protein family.</text>
</comment>
<feature type="region of interest" description="Disordered" evidence="7">
    <location>
        <begin position="292"/>
        <end position="312"/>
    </location>
</feature>
<evidence type="ECO:0000256" key="3">
    <source>
        <dbReference type="ARBA" id="ARBA00022448"/>
    </source>
</evidence>
<keyword evidence="3" id="KW-0813">Transport</keyword>
<keyword evidence="9" id="KW-1185">Reference proteome</keyword>
<sequence length="348" mass="37713">MERRRDGVDRPPSRRCRDHPSFSSTLLDAIYRSIDETDDIGATKVEGTGRATDRLRSIPVPSTKKQSSGVTGESRRSISKNEQPVSRCRQLPDLAPVSSSSSDCSSYGGFSSSDAESVSARLRPIRTSEIAAASFPARSDRFFPAAARPHPPPAGVSSVGEVKRKKERYGSIRSRLRELKQGRTPASPGARIASFLNSLFAAKSKVSAGSGSGEESTCSTASSYSRSCLSKTAPTPRGQPAAVKRTVRFCPVSVIVDEDCRPCGQKWIYGCDPQTAPQPPVRSAAAMLIRRSQMGKEEEEEDDGESDSSSDLFELENLTVIGRYGDELPVYETTRLANYRSVSHGLIL</sequence>